<gene>
    <name evidence="1" type="ORF">Ocin01_18884</name>
</gene>
<sequence>MTFTTEDLALNCYVCGHDNFDDAEMVNEDSSCKAGKKPKDEFSLDCSKIDYRSIGDGRYIGLPGNNRPGVSSSTPVTPNQWEITYTCLKATIDGKILNPNKNYKGTLRTCMRVILTNETYPDVCYQEENSKLEDAIKEDWFKTVTGLFKDDFTSSTKIGVCSCSTENCNSAFTSVRMHTWLFAVTTLVTLFGQYL</sequence>
<proteinExistence type="predicted"/>
<protein>
    <submittedName>
        <fullName evidence="1">Uncharacterized protein</fullName>
    </submittedName>
</protein>
<evidence type="ECO:0000313" key="1">
    <source>
        <dbReference type="EMBL" id="ODM87798.1"/>
    </source>
</evidence>
<dbReference type="EMBL" id="LJIJ01004669">
    <property type="protein sequence ID" value="ODM87798.1"/>
    <property type="molecule type" value="Genomic_DNA"/>
</dbReference>
<dbReference type="Proteomes" id="UP000094527">
    <property type="component" value="Unassembled WGS sequence"/>
</dbReference>
<evidence type="ECO:0000313" key="2">
    <source>
        <dbReference type="Proteomes" id="UP000094527"/>
    </source>
</evidence>
<name>A0A1D2M495_ORCCI</name>
<keyword evidence="2" id="KW-1185">Reference proteome</keyword>
<reference evidence="1 2" key="1">
    <citation type="journal article" date="2016" name="Genome Biol. Evol.">
        <title>Gene Family Evolution Reflects Adaptation to Soil Environmental Stressors in the Genome of the Collembolan Orchesella cincta.</title>
        <authorList>
            <person name="Faddeeva-Vakhrusheva A."/>
            <person name="Derks M.F."/>
            <person name="Anvar S.Y."/>
            <person name="Agamennone V."/>
            <person name="Suring W."/>
            <person name="Smit S."/>
            <person name="van Straalen N.M."/>
            <person name="Roelofs D."/>
        </authorList>
    </citation>
    <scope>NUCLEOTIDE SEQUENCE [LARGE SCALE GENOMIC DNA]</scope>
    <source>
        <tissue evidence="1">Mixed pool</tissue>
    </source>
</reference>
<dbReference type="AlphaFoldDB" id="A0A1D2M495"/>
<comment type="caution">
    <text evidence="1">The sequence shown here is derived from an EMBL/GenBank/DDBJ whole genome shotgun (WGS) entry which is preliminary data.</text>
</comment>
<organism evidence="1 2">
    <name type="scientific">Orchesella cincta</name>
    <name type="common">Springtail</name>
    <name type="synonym">Podura cincta</name>
    <dbReference type="NCBI Taxonomy" id="48709"/>
    <lineage>
        <taxon>Eukaryota</taxon>
        <taxon>Metazoa</taxon>
        <taxon>Ecdysozoa</taxon>
        <taxon>Arthropoda</taxon>
        <taxon>Hexapoda</taxon>
        <taxon>Collembola</taxon>
        <taxon>Entomobryomorpha</taxon>
        <taxon>Entomobryoidea</taxon>
        <taxon>Orchesellidae</taxon>
        <taxon>Orchesellinae</taxon>
        <taxon>Orchesella</taxon>
    </lineage>
</organism>
<accession>A0A1D2M495</accession>